<dbReference type="EC" id="2.7.7.7" evidence="3 16"/>
<evidence type="ECO:0000256" key="3">
    <source>
        <dbReference type="ARBA" id="ARBA00012417"/>
    </source>
</evidence>
<evidence type="ECO:0000259" key="19">
    <source>
        <dbReference type="SMART" id="SM00475"/>
    </source>
</evidence>
<reference evidence="21 22" key="1">
    <citation type="journal article" date="2014" name="Antonie Van Leeuwenhoek">
        <title>Hyphomonas beringensis sp. nov. and Hyphomonas chukchiensis sp. nov., isolated from surface seawater of the Bering Sea and Chukchi Sea.</title>
        <authorList>
            <person name="Li C."/>
            <person name="Lai Q."/>
            <person name="Li G."/>
            <person name="Dong C."/>
            <person name="Wang J."/>
            <person name="Liao Y."/>
            <person name="Shao Z."/>
        </authorList>
    </citation>
    <scope>NUCLEOTIDE SEQUENCE [LARGE SCALE GENOMIC DNA]</scope>
    <source>
        <strain evidence="21 22">PS728</strain>
    </source>
</reference>
<evidence type="ECO:0000256" key="17">
    <source>
        <dbReference type="RuleBase" id="RU004460"/>
    </source>
</evidence>
<evidence type="ECO:0000256" key="13">
    <source>
        <dbReference type="ARBA" id="ARBA00023125"/>
    </source>
</evidence>
<comment type="similarity">
    <text evidence="1 17">Belongs to the DNA polymerase type-A family.</text>
</comment>
<dbReference type="InterPro" id="IPR001098">
    <property type="entry name" value="DNA-dir_DNA_pol_A_palm_dom"/>
</dbReference>
<dbReference type="EMBL" id="ARYM01000005">
    <property type="protein sequence ID" value="KCZ99502.1"/>
    <property type="molecule type" value="Genomic_DNA"/>
</dbReference>
<feature type="domain" description="5'-3' exonuclease" evidence="19">
    <location>
        <begin position="10"/>
        <end position="270"/>
    </location>
</feature>
<keyword evidence="11 17" id="KW-0269">Exonuclease</keyword>
<evidence type="ECO:0000256" key="5">
    <source>
        <dbReference type="ARBA" id="ARBA00022679"/>
    </source>
</evidence>
<dbReference type="CDD" id="cd06139">
    <property type="entry name" value="DNA_polA_I_Ecoli_like_exo"/>
    <property type="match status" value="1"/>
</dbReference>
<keyword evidence="8" id="KW-0540">Nuclease</keyword>
<evidence type="ECO:0000256" key="15">
    <source>
        <dbReference type="ARBA" id="ARBA00049244"/>
    </source>
</evidence>
<dbReference type="InterPro" id="IPR018320">
    <property type="entry name" value="DNA_polymerase_1"/>
</dbReference>
<evidence type="ECO:0000256" key="10">
    <source>
        <dbReference type="ARBA" id="ARBA00022801"/>
    </source>
</evidence>
<dbReference type="SMART" id="SM00279">
    <property type="entry name" value="HhH2"/>
    <property type="match status" value="1"/>
</dbReference>
<keyword evidence="12 17" id="KW-0239">DNA-directed DNA polymerase</keyword>
<dbReference type="OrthoDB" id="9806424at2"/>
<dbReference type="GO" id="GO:0003677">
    <property type="term" value="F:DNA binding"/>
    <property type="evidence" value="ECO:0007669"/>
    <property type="project" value="UniProtKB-UniRule"/>
</dbReference>
<dbReference type="InterPro" id="IPR036279">
    <property type="entry name" value="5-3_exonuclease_C_sf"/>
</dbReference>
<evidence type="ECO:0000256" key="9">
    <source>
        <dbReference type="ARBA" id="ARBA00022763"/>
    </source>
</evidence>
<evidence type="ECO:0000313" key="22">
    <source>
        <dbReference type="Proteomes" id="UP000027100"/>
    </source>
</evidence>
<dbReference type="FunFam" id="1.10.150.20:FF:000003">
    <property type="entry name" value="DNA polymerase I"/>
    <property type="match status" value="1"/>
</dbReference>
<feature type="domain" description="DNA-directed DNA polymerase family A palm" evidence="20">
    <location>
        <begin position="684"/>
        <end position="889"/>
    </location>
</feature>
<evidence type="ECO:0000256" key="7">
    <source>
        <dbReference type="ARBA" id="ARBA00022705"/>
    </source>
</evidence>
<evidence type="ECO:0000256" key="16">
    <source>
        <dbReference type="NCBIfam" id="TIGR00593"/>
    </source>
</evidence>
<dbReference type="InterPro" id="IPR036397">
    <property type="entry name" value="RNaseH_sf"/>
</dbReference>
<evidence type="ECO:0000256" key="2">
    <source>
        <dbReference type="ARBA" id="ARBA00011541"/>
    </source>
</evidence>
<keyword evidence="22" id="KW-1185">Reference proteome</keyword>
<dbReference type="FunFam" id="1.20.1060.10:FF:000001">
    <property type="entry name" value="DNA polymerase I"/>
    <property type="match status" value="1"/>
</dbReference>
<dbReference type="InterPro" id="IPR012337">
    <property type="entry name" value="RNaseH-like_sf"/>
</dbReference>
<name>A0A062VMU4_9PROT</name>
<proteinExistence type="inferred from homology"/>
<dbReference type="Pfam" id="PF00476">
    <property type="entry name" value="DNA_pol_A"/>
    <property type="match status" value="1"/>
</dbReference>
<dbReference type="STRING" id="1280954.HPO_06182"/>
<dbReference type="FunFam" id="3.40.50.1010:FF:000001">
    <property type="entry name" value="DNA polymerase I"/>
    <property type="match status" value="1"/>
</dbReference>
<dbReference type="InterPro" id="IPR002562">
    <property type="entry name" value="3'-5'_exonuclease_dom"/>
</dbReference>
<dbReference type="Pfam" id="PF01367">
    <property type="entry name" value="5_3_exonuc"/>
    <property type="match status" value="1"/>
</dbReference>
<gene>
    <name evidence="17" type="primary">polA</name>
    <name evidence="21" type="ORF">HPO_06182</name>
</gene>
<dbReference type="InterPro" id="IPR020046">
    <property type="entry name" value="5-3_exonucl_a-hlix_arch_N"/>
</dbReference>
<dbReference type="InterPro" id="IPR020045">
    <property type="entry name" value="DNA_polI_H3TH"/>
</dbReference>
<dbReference type="RefSeq" id="WP_035595782.1">
    <property type="nucleotide sequence ID" value="NZ_ARYM01000005.1"/>
</dbReference>
<dbReference type="InterPro" id="IPR002421">
    <property type="entry name" value="5-3_exonuclease"/>
</dbReference>
<evidence type="ECO:0000259" key="18">
    <source>
        <dbReference type="SMART" id="SM00474"/>
    </source>
</evidence>
<dbReference type="Pfam" id="PF01612">
    <property type="entry name" value="DNA_pol_A_exo1"/>
    <property type="match status" value="1"/>
</dbReference>
<organism evidence="21 22">
    <name type="scientific">Hyphomonas polymorpha PS728</name>
    <dbReference type="NCBI Taxonomy" id="1280954"/>
    <lineage>
        <taxon>Bacteria</taxon>
        <taxon>Pseudomonadati</taxon>
        <taxon>Pseudomonadota</taxon>
        <taxon>Alphaproteobacteria</taxon>
        <taxon>Hyphomonadales</taxon>
        <taxon>Hyphomonadaceae</taxon>
        <taxon>Hyphomonas</taxon>
    </lineage>
</organism>
<accession>A0A062VMU4</accession>
<dbReference type="NCBIfam" id="NF004397">
    <property type="entry name" value="PRK05755.1"/>
    <property type="match status" value="1"/>
</dbReference>
<dbReference type="GO" id="GO:0006302">
    <property type="term" value="P:double-strand break repair"/>
    <property type="evidence" value="ECO:0007669"/>
    <property type="project" value="TreeGrafter"/>
</dbReference>
<comment type="subunit">
    <text evidence="2">Single-chain monomer with multiple functions.</text>
</comment>
<evidence type="ECO:0000313" key="21">
    <source>
        <dbReference type="EMBL" id="KCZ99502.1"/>
    </source>
</evidence>
<dbReference type="GO" id="GO:0003887">
    <property type="term" value="F:DNA-directed DNA polymerase activity"/>
    <property type="evidence" value="ECO:0007669"/>
    <property type="project" value="UniProtKB-UniRule"/>
</dbReference>
<dbReference type="PRINTS" id="PR00868">
    <property type="entry name" value="DNAPOLI"/>
</dbReference>
<evidence type="ECO:0000256" key="4">
    <source>
        <dbReference type="ARBA" id="ARBA00020311"/>
    </source>
</evidence>
<dbReference type="NCBIfam" id="TIGR00593">
    <property type="entry name" value="pola"/>
    <property type="match status" value="1"/>
</dbReference>
<dbReference type="InterPro" id="IPR029060">
    <property type="entry name" value="PIN-like_dom_sf"/>
</dbReference>
<dbReference type="Gene3D" id="1.20.1060.10">
    <property type="entry name" value="Taq DNA Polymerase, Chain T, domain 4"/>
    <property type="match status" value="1"/>
</dbReference>
<dbReference type="GO" id="GO:0008408">
    <property type="term" value="F:3'-5' exonuclease activity"/>
    <property type="evidence" value="ECO:0007669"/>
    <property type="project" value="UniProtKB-UniRule"/>
</dbReference>
<dbReference type="CDD" id="cd09898">
    <property type="entry name" value="H3TH_53EXO"/>
    <property type="match status" value="1"/>
</dbReference>
<dbReference type="eggNOG" id="COG0258">
    <property type="taxonomic scope" value="Bacteria"/>
</dbReference>
<dbReference type="Proteomes" id="UP000027100">
    <property type="component" value="Unassembled WGS sequence"/>
</dbReference>
<dbReference type="AlphaFoldDB" id="A0A062VMU4"/>
<comment type="function">
    <text evidence="17">In addition to polymerase activity, this DNA polymerase exhibits 3'-5' and 5'-3' exonuclease activity.</text>
</comment>
<dbReference type="SMART" id="SM00475">
    <property type="entry name" value="53EXOc"/>
    <property type="match status" value="1"/>
</dbReference>
<dbReference type="PANTHER" id="PTHR10133:SF27">
    <property type="entry name" value="DNA POLYMERASE NU"/>
    <property type="match status" value="1"/>
</dbReference>
<dbReference type="Pfam" id="PF02739">
    <property type="entry name" value="5_3_exonuc_N"/>
    <property type="match status" value="1"/>
</dbReference>
<keyword evidence="7 17" id="KW-0235">DNA replication</keyword>
<comment type="caution">
    <text evidence="21">The sequence shown here is derived from an EMBL/GenBank/DDBJ whole genome shotgun (WGS) entry which is preliminary data.</text>
</comment>
<keyword evidence="13 17" id="KW-0238">DNA-binding</keyword>
<dbReference type="SUPFAM" id="SSF56672">
    <property type="entry name" value="DNA/RNA polymerases"/>
    <property type="match status" value="1"/>
</dbReference>
<dbReference type="eggNOG" id="COG0749">
    <property type="taxonomic scope" value="Bacteria"/>
</dbReference>
<dbReference type="SUPFAM" id="SSF88723">
    <property type="entry name" value="PIN domain-like"/>
    <property type="match status" value="1"/>
</dbReference>
<feature type="domain" description="3'-5' exonuclease" evidence="18">
    <location>
        <begin position="318"/>
        <end position="515"/>
    </location>
</feature>
<dbReference type="Gene3D" id="1.10.150.20">
    <property type="entry name" value="5' to 3' exonuclease, C-terminal subdomain"/>
    <property type="match status" value="2"/>
</dbReference>
<protein>
    <recommendedName>
        <fullName evidence="4 16">DNA polymerase I</fullName>
        <ecNumber evidence="3 16">2.7.7.7</ecNumber>
    </recommendedName>
</protein>
<evidence type="ECO:0000259" key="20">
    <source>
        <dbReference type="SMART" id="SM00482"/>
    </source>
</evidence>
<evidence type="ECO:0000256" key="8">
    <source>
        <dbReference type="ARBA" id="ARBA00022722"/>
    </source>
</evidence>
<dbReference type="InterPro" id="IPR002298">
    <property type="entry name" value="DNA_polymerase_A"/>
</dbReference>
<dbReference type="InterPro" id="IPR043502">
    <property type="entry name" value="DNA/RNA_pol_sf"/>
</dbReference>
<evidence type="ECO:0000256" key="1">
    <source>
        <dbReference type="ARBA" id="ARBA00007705"/>
    </source>
</evidence>
<keyword evidence="10 17" id="KW-0378">Hydrolase</keyword>
<dbReference type="GO" id="GO:0008409">
    <property type="term" value="F:5'-3' exonuclease activity"/>
    <property type="evidence" value="ECO:0007669"/>
    <property type="project" value="UniProtKB-UniRule"/>
</dbReference>
<evidence type="ECO:0000256" key="14">
    <source>
        <dbReference type="ARBA" id="ARBA00023204"/>
    </source>
</evidence>
<dbReference type="CDD" id="cd08637">
    <property type="entry name" value="DNA_pol_A_pol_I_C"/>
    <property type="match status" value="1"/>
</dbReference>
<dbReference type="Gene3D" id="3.40.50.1010">
    <property type="entry name" value="5'-nuclease"/>
    <property type="match status" value="1"/>
</dbReference>
<keyword evidence="5 17" id="KW-0808">Transferase</keyword>
<dbReference type="SMART" id="SM00482">
    <property type="entry name" value="POLAc"/>
    <property type="match status" value="1"/>
</dbReference>
<dbReference type="CDD" id="cd09859">
    <property type="entry name" value="PIN_53EXO"/>
    <property type="match status" value="1"/>
</dbReference>
<evidence type="ECO:0000256" key="12">
    <source>
        <dbReference type="ARBA" id="ARBA00022932"/>
    </source>
</evidence>
<sequence>MATAPITQDSHLYLIDASAYVFRAFHALPPLTRSSDGLPVGAVAGFCNMLFKLLEELKGGQRPTHFACIFDASEVTFRNEIYPEYKANRSDPPEELVPQFPLVRRAAVAFAAHAIEQGGFEADDLIATYARQAEAKGARVTIVSSDKDLMQLVSDKVLMMDPMKNKLLGREDVIEKFGVGPEGVVDVQSLAGDSVDNVPGAPGIGIKTAAQLINEFGDLETLLARAEEIKQPKRRETLIGFADQIRISKRLVQLEENVPVKVPLEDLAVQDPDPKELIGFLEEMEFRTITRRVREQMEMEGALEAPTPEGQPFDLSAYTCIRDLKTLEDWVSRAMTQGHVAVDTETDSLDSVSGGLVGVSLALSPGEACYIPLAHVDPEAKGDGDMFGADPPRQIRMADALKALKPMLEDPATLKIGQNIKYDLCVFAQHGIRVAPIDDTMLISFALNAGIHGHGMDELSERYLGHTPITFKDVAGSGKSQKTFAQVALDKATEYAAEDADVTLRLWLALKPRLRTEHMTAVYETLERPLVPVLAEMERAGIKVDRQMLSRLSADFNQRMAGLEAQAHEQAGRSFNIGSPKQLGEILFDEMNLPGGKKTKTGAWVTDGDVLEGLAAEGHALPRTIVDWRMLSKLRSTYTEALQAAINKKTGRVHTSFMMAGAQTGRLSSTDPNLQNIPVRTEEGRKIREAFIAEDGNVLVSADYSQIELRILAHMADIPALKDAFRQGLDIHAMTASEMFGVPIEGMDPMVRRQAKAINFGIIYGISGFGLGRQLGIPAGEANQYIKTYFERFPGIRQYMDETKEFARETGFVRTAFGRKINLPDMKAKGPARSFAERQAINAPIQGSAADIIKRAMIRMPEALGEAGLKAKMLLQVHDELVFECPEKEAGKLIALVQKTMAAADGPALKLSVPLVVEAKAASNWAAAH</sequence>
<dbReference type="SMART" id="SM00474">
    <property type="entry name" value="35EXOc"/>
    <property type="match status" value="1"/>
</dbReference>
<evidence type="ECO:0000256" key="11">
    <source>
        <dbReference type="ARBA" id="ARBA00022839"/>
    </source>
</evidence>
<evidence type="ECO:0000256" key="6">
    <source>
        <dbReference type="ARBA" id="ARBA00022695"/>
    </source>
</evidence>
<keyword evidence="14 17" id="KW-0234">DNA repair</keyword>
<dbReference type="PANTHER" id="PTHR10133">
    <property type="entry name" value="DNA POLYMERASE I"/>
    <property type="match status" value="1"/>
</dbReference>
<dbReference type="InterPro" id="IPR019760">
    <property type="entry name" value="DNA-dir_DNA_pol_A_CS"/>
</dbReference>
<dbReference type="SUPFAM" id="SSF47807">
    <property type="entry name" value="5' to 3' exonuclease, C-terminal subdomain"/>
    <property type="match status" value="1"/>
</dbReference>
<dbReference type="FunFam" id="3.30.420.10:FF:000026">
    <property type="entry name" value="DNA polymerase I"/>
    <property type="match status" value="1"/>
</dbReference>
<dbReference type="InterPro" id="IPR008918">
    <property type="entry name" value="HhH2"/>
</dbReference>
<dbReference type="FunFam" id="1.10.150.20:FF:000002">
    <property type="entry name" value="DNA polymerase I"/>
    <property type="match status" value="1"/>
</dbReference>
<dbReference type="Gene3D" id="3.30.70.370">
    <property type="match status" value="1"/>
</dbReference>
<keyword evidence="9 17" id="KW-0227">DNA damage</keyword>
<dbReference type="SUPFAM" id="SSF53098">
    <property type="entry name" value="Ribonuclease H-like"/>
    <property type="match status" value="1"/>
</dbReference>
<comment type="catalytic activity">
    <reaction evidence="15 17">
        <text>DNA(n) + a 2'-deoxyribonucleoside 5'-triphosphate = DNA(n+1) + diphosphate</text>
        <dbReference type="Rhea" id="RHEA:22508"/>
        <dbReference type="Rhea" id="RHEA-COMP:17339"/>
        <dbReference type="Rhea" id="RHEA-COMP:17340"/>
        <dbReference type="ChEBI" id="CHEBI:33019"/>
        <dbReference type="ChEBI" id="CHEBI:61560"/>
        <dbReference type="ChEBI" id="CHEBI:173112"/>
        <dbReference type="EC" id="2.7.7.7"/>
    </reaction>
</comment>
<dbReference type="PROSITE" id="PS00447">
    <property type="entry name" value="DNA_POLYMERASE_A"/>
    <property type="match status" value="1"/>
</dbReference>
<dbReference type="PATRIC" id="fig|1280954.3.peg.1259"/>
<dbReference type="Gene3D" id="3.30.420.10">
    <property type="entry name" value="Ribonuclease H-like superfamily/Ribonuclease H"/>
    <property type="match status" value="1"/>
</dbReference>
<keyword evidence="6 17" id="KW-0548">Nucleotidyltransferase</keyword>
<dbReference type="GO" id="GO:0006261">
    <property type="term" value="P:DNA-templated DNA replication"/>
    <property type="evidence" value="ECO:0007669"/>
    <property type="project" value="UniProtKB-UniRule"/>
</dbReference>